<feature type="compositionally biased region" description="Low complexity" evidence="5">
    <location>
        <begin position="168"/>
        <end position="177"/>
    </location>
</feature>
<evidence type="ECO:0000256" key="2">
    <source>
        <dbReference type="ARBA" id="ARBA00022692"/>
    </source>
</evidence>
<feature type="chain" id="PRO_5034897635" evidence="7">
    <location>
        <begin position="27"/>
        <end position="374"/>
    </location>
</feature>
<dbReference type="GO" id="GO:0016020">
    <property type="term" value="C:membrane"/>
    <property type="evidence" value="ECO:0007669"/>
    <property type="project" value="UniProtKB-SubCell"/>
</dbReference>
<reference evidence="8 9" key="1">
    <citation type="submission" date="2020-07" db="EMBL/GenBank/DDBJ databases">
        <title>Comparative genomics of pyrophilous fungi reveals a link between fire events and developmental genes.</title>
        <authorList>
            <consortium name="DOE Joint Genome Institute"/>
            <person name="Steindorff A.S."/>
            <person name="Carver A."/>
            <person name="Calhoun S."/>
            <person name="Stillman K."/>
            <person name="Liu H."/>
            <person name="Lipzen A."/>
            <person name="Pangilinan J."/>
            <person name="Labutti K."/>
            <person name="Bruns T.D."/>
            <person name="Grigoriev I.V."/>
        </authorList>
    </citation>
    <scope>NUCLEOTIDE SEQUENCE [LARGE SCALE GENOMIC DNA]</scope>
    <source>
        <strain evidence="8 9">CBS 144469</strain>
    </source>
</reference>
<keyword evidence="3 6" id="KW-1133">Transmembrane helix</keyword>
<evidence type="ECO:0000313" key="9">
    <source>
        <dbReference type="Proteomes" id="UP000521943"/>
    </source>
</evidence>
<keyword evidence="9" id="KW-1185">Reference proteome</keyword>
<organism evidence="8 9">
    <name type="scientific">Ephemerocybe angulata</name>
    <dbReference type="NCBI Taxonomy" id="980116"/>
    <lineage>
        <taxon>Eukaryota</taxon>
        <taxon>Fungi</taxon>
        <taxon>Dikarya</taxon>
        <taxon>Basidiomycota</taxon>
        <taxon>Agaricomycotina</taxon>
        <taxon>Agaricomycetes</taxon>
        <taxon>Agaricomycetidae</taxon>
        <taxon>Agaricales</taxon>
        <taxon>Agaricineae</taxon>
        <taxon>Psathyrellaceae</taxon>
        <taxon>Ephemerocybe</taxon>
    </lineage>
</organism>
<feature type="compositionally biased region" description="Polar residues" evidence="5">
    <location>
        <begin position="304"/>
        <end position="320"/>
    </location>
</feature>
<evidence type="ECO:0000256" key="4">
    <source>
        <dbReference type="ARBA" id="ARBA00023136"/>
    </source>
</evidence>
<dbReference type="Proteomes" id="UP000521943">
    <property type="component" value="Unassembled WGS sequence"/>
</dbReference>
<comment type="subcellular location">
    <subcellularLocation>
        <location evidence="1">Membrane</location>
        <topology evidence="1">Single-pass membrane protein</topology>
    </subcellularLocation>
</comment>
<sequence length="374" mass="39081">MSIDHRRPIYLKAALSLALLATRALAQDSNVQTCITGASWLVNPKGQTPCLLASYLESTCTVMQVNAIPEGTHYLGPQSPEEANACLCNSIVYSLVSGCAACQGRRWASWPQWTTNCSSTTGNPFPNAIPPAAQLPEWAFMDVTNQADRSWNATLAQSLTQPAPTPTPTTAGTTPTVTKPPPTTTPSPSANPTSSSASTGSGKSNTGAIAGGVVGGVVGLVAIGLLALWLFLRKRRNAVPKDFVVDTKPNQVPNMHNRADSQAAMLQSNYGPSPPPISSSLSPSLWNAPQVNNGTPTPAGYYQDQAQSLNPSMTGSSVPMSIPMSPNSAVYTTLPSRRSFESHTVSQTSHGQFGSLVSGPPRNGSGYTGAAELS</sequence>
<keyword evidence="4 6" id="KW-0472">Membrane</keyword>
<dbReference type="PANTHER" id="PTHR15549:SF33">
    <property type="entry name" value="MEMBRANE PROTEIN WSC4, PUTATIVE (AFU_ORTHOLOGUE AFUA_5G09020)-RELATED"/>
    <property type="match status" value="1"/>
</dbReference>
<feature type="region of interest" description="Disordered" evidence="5">
    <location>
        <begin position="158"/>
        <end position="203"/>
    </location>
</feature>
<evidence type="ECO:0000256" key="3">
    <source>
        <dbReference type="ARBA" id="ARBA00022989"/>
    </source>
</evidence>
<dbReference type="GO" id="GO:0071944">
    <property type="term" value="C:cell periphery"/>
    <property type="evidence" value="ECO:0007669"/>
    <property type="project" value="UniProtKB-ARBA"/>
</dbReference>
<dbReference type="AlphaFoldDB" id="A0A8H6IEH7"/>
<dbReference type="InterPro" id="IPR051694">
    <property type="entry name" value="Immunoregulatory_rcpt-like"/>
</dbReference>
<protein>
    <submittedName>
        <fullName evidence="8">Uncharacterized protein</fullName>
    </submittedName>
</protein>
<evidence type="ECO:0000256" key="1">
    <source>
        <dbReference type="ARBA" id="ARBA00004167"/>
    </source>
</evidence>
<name>A0A8H6IEH7_9AGAR</name>
<keyword evidence="7" id="KW-0732">Signal</keyword>
<proteinExistence type="predicted"/>
<feature type="compositionally biased region" description="Polar residues" evidence="5">
    <location>
        <begin position="340"/>
        <end position="352"/>
    </location>
</feature>
<dbReference type="PANTHER" id="PTHR15549">
    <property type="entry name" value="PAIRED IMMUNOGLOBULIN-LIKE TYPE 2 RECEPTOR"/>
    <property type="match status" value="1"/>
</dbReference>
<dbReference type="EMBL" id="JACGCI010000005">
    <property type="protein sequence ID" value="KAF6763993.1"/>
    <property type="molecule type" value="Genomic_DNA"/>
</dbReference>
<feature type="signal peptide" evidence="7">
    <location>
        <begin position="1"/>
        <end position="26"/>
    </location>
</feature>
<dbReference type="OrthoDB" id="2576311at2759"/>
<accession>A0A8H6IEH7</accession>
<feature type="transmembrane region" description="Helical" evidence="6">
    <location>
        <begin position="208"/>
        <end position="232"/>
    </location>
</feature>
<evidence type="ECO:0000256" key="7">
    <source>
        <dbReference type="SAM" id="SignalP"/>
    </source>
</evidence>
<feature type="region of interest" description="Disordered" evidence="5">
    <location>
        <begin position="290"/>
        <end position="320"/>
    </location>
</feature>
<evidence type="ECO:0000313" key="8">
    <source>
        <dbReference type="EMBL" id="KAF6763993.1"/>
    </source>
</evidence>
<evidence type="ECO:0000256" key="6">
    <source>
        <dbReference type="SAM" id="Phobius"/>
    </source>
</evidence>
<feature type="compositionally biased region" description="Low complexity" evidence="5">
    <location>
        <begin position="186"/>
        <end position="203"/>
    </location>
</feature>
<comment type="caution">
    <text evidence="8">The sequence shown here is derived from an EMBL/GenBank/DDBJ whole genome shotgun (WGS) entry which is preliminary data.</text>
</comment>
<feature type="region of interest" description="Disordered" evidence="5">
    <location>
        <begin position="340"/>
        <end position="374"/>
    </location>
</feature>
<keyword evidence="2 6" id="KW-0812">Transmembrane</keyword>
<gene>
    <name evidence="8" type="ORF">DFP72DRAFT_873939</name>
</gene>
<evidence type="ECO:0000256" key="5">
    <source>
        <dbReference type="SAM" id="MobiDB-lite"/>
    </source>
</evidence>